<dbReference type="OrthoDB" id="14765at2"/>
<dbReference type="SUPFAM" id="SSF52540">
    <property type="entry name" value="P-loop containing nucleoside triphosphate hydrolases"/>
    <property type="match status" value="1"/>
</dbReference>
<evidence type="ECO:0000313" key="1">
    <source>
        <dbReference type="EMBL" id="TGD78237.1"/>
    </source>
</evidence>
<gene>
    <name evidence="1" type="ORF">EU557_19180</name>
</gene>
<dbReference type="PANTHER" id="PTHR35894">
    <property type="entry name" value="GENERAL SECRETION PATHWAY PROTEIN A-RELATED"/>
    <property type="match status" value="1"/>
</dbReference>
<dbReference type="InterPro" id="IPR008868">
    <property type="entry name" value="TniB"/>
</dbReference>
<evidence type="ECO:0000313" key="2">
    <source>
        <dbReference type="Proteomes" id="UP000298284"/>
    </source>
</evidence>
<accession>A0A4Z0MFT8</accession>
<dbReference type="InterPro" id="IPR052026">
    <property type="entry name" value="ExeA_AAA_ATPase_DNA-bind"/>
</dbReference>
<organism evidence="1 2">
    <name type="scientific">Hymenobacter wooponensis</name>
    <dbReference type="NCBI Taxonomy" id="1525360"/>
    <lineage>
        <taxon>Bacteria</taxon>
        <taxon>Pseudomonadati</taxon>
        <taxon>Bacteroidota</taxon>
        <taxon>Cytophagia</taxon>
        <taxon>Cytophagales</taxon>
        <taxon>Hymenobacteraceae</taxon>
        <taxon>Hymenobacter</taxon>
    </lineage>
</organism>
<dbReference type="Pfam" id="PF05621">
    <property type="entry name" value="TniB"/>
    <property type="match status" value="1"/>
</dbReference>
<dbReference type="PANTHER" id="PTHR35894:SF1">
    <property type="entry name" value="PHOSPHORIBULOKINASE _ URIDINE KINASE FAMILY"/>
    <property type="match status" value="1"/>
</dbReference>
<reference evidence="1 2" key="1">
    <citation type="submission" date="2019-04" db="EMBL/GenBank/DDBJ databases">
        <authorList>
            <person name="Feng G."/>
            <person name="Zhang J."/>
            <person name="Zhu H."/>
        </authorList>
    </citation>
    <scope>NUCLEOTIDE SEQUENCE [LARGE SCALE GENOMIC DNA]</scope>
    <source>
        <strain evidence="1 2">JCM 19491</strain>
    </source>
</reference>
<sequence length="301" mass="34113">MEHLNSSTADWLDKPDAERIRAILVDKWVVYTLAQHVLDYLAFLQAHPAVDRMPNLLLYGDTGNGKTRLLQYYANANKPQFQPRKQPSLQPQAWPVLYLQAPAVPDERRLYHAILVALHAPYAEQGRVDAKQHLVKRLLSDLQVRVLILDEVQHVLACTQTKQREVLNMLKALSNDVRIPLVLAGIRTAQNVIMHDEQMHDRCDRLELPRWKMDDEYLRLLSSLERLFPLRKPSNLIDLPLAAKLLALSQGTIGGLVKWLKRLAVHAVVTGQECISLAQVKQIEKMPLGGWLPPAASTLVG</sequence>
<dbReference type="Gene3D" id="3.40.50.300">
    <property type="entry name" value="P-loop containing nucleotide triphosphate hydrolases"/>
    <property type="match status" value="1"/>
</dbReference>
<keyword evidence="2" id="KW-1185">Reference proteome</keyword>
<comment type="caution">
    <text evidence="1">The sequence shown here is derived from an EMBL/GenBank/DDBJ whole genome shotgun (WGS) entry which is preliminary data.</text>
</comment>
<dbReference type="EMBL" id="SRKZ01000006">
    <property type="protein sequence ID" value="TGD78237.1"/>
    <property type="molecule type" value="Genomic_DNA"/>
</dbReference>
<dbReference type="AlphaFoldDB" id="A0A4Z0MFT8"/>
<name>A0A4Z0MFT8_9BACT</name>
<proteinExistence type="predicted"/>
<protein>
    <submittedName>
        <fullName evidence="1">AAA family ATPase</fullName>
    </submittedName>
</protein>
<dbReference type="Proteomes" id="UP000298284">
    <property type="component" value="Unassembled WGS sequence"/>
</dbReference>
<dbReference type="RefSeq" id="WP_135532102.1">
    <property type="nucleotide sequence ID" value="NZ_SRKZ01000006.1"/>
</dbReference>
<dbReference type="InterPro" id="IPR027417">
    <property type="entry name" value="P-loop_NTPase"/>
</dbReference>